<evidence type="ECO:0000313" key="4">
    <source>
        <dbReference type="Proteomes" id="UP000006565"/>
    </source>
</evidence>
<protein>
    <submittedName>
        <fullName evidence="3">Putative PAS/PAC sensor protein</fullName>
    </submittedName>
</protein>
<dbReference type="EMBL" id="CP002117">
    <property type="protein sequence ID" value="ADN35330.1"/>
    <property type="molecule type" value="Genomic_DNA"/>
</dbReference>
<gene>
    <name evidence="3" type="ordered locus">Mpet_0556</name>
</gene>
<dbReference type="InterPro" id="IPR000014">
    <property type="entry name" value="PAS"/>
</dbReference>
<dbReference type="CDD" id="cd00130">
    <property type="entry name" value="PAS"/>
    <property type="match status" value="1"/>
</dbReference>
<evidence type="ECO:0000259" key="1">
    <source>
        <dbReference type="PROSITE" id="PS50112"/>
    </source>
</evidence>
<sequence>MTLSSPGDFMDSEDRLVSIFSGLREEIVIVVDLSSMKIEGANDKAQNLLGYDLQELSCLKLSDIIACFGTPDVIGREEELFSGRSYFSEFISSNSGKIPVSFSLNHVETGIKEYGVIIGRETPVGLETPGNTDFSPASFMKVLDSIKEAIVVVDRNMKIRLYNAPFRFLAEKCGYRSELIGASLHDTADFLTGKLSLEYKYVFKSGKRLDTSVKKKFSSQMLWYEVVKSPFTVDGEVTHVISVIRDITKQQELEEMKKESIFQIEKNMEQFAILNDHIRNPLQAIVGLADLDGGSNSEKIIENAFQIDAIVKELDSGWIESDKIREMLLRHYGLKIKRRPNVSSPIGMLTVIGKERNEKSDND</sequence>
<evidence type="ECO:0000259" key="2">
    <source>
        <dbReference type="PROSITE" id="PS50113"/>
    </source>
</evidence>
<dbReference type="Proteomes" id="UP000006565">
    <property type="component" value="Chromosome"/>
</dbReference>
<dbReference type="SUPFAM" id="SSF55785">
    <property type="entry name" value="PYP-like sensor domain (PAS domain)"/>
    <property type="match status" value="1"/>
</dbReference>
<evidence type="ECO:0000313" key="3">
    <source>
        <dbReference type="EMBL" id="ADN35330.1"/>
    </source>
</evidence>
<name>E1RHM1_METP4</name>
<dbReference type="InterPro" id="IPR035965">
    <property type="entry name" value="PAS-like_dom_sf"/>
</dbReference>
<reference evidence="3 4" key="1">
    <citation type="journal article" date="2010" name="Stand. Genomic Sci.">
        <title>Complete genome sequence of Methanoplanus petrolearius type strain (SEBR 4847).</title>
        <authorList>
            <person name="Brambilla E."/>
            <person name="Djao O.D."/>
            <person name="Daligault H."/>
            <person name="Lapidus A."/>
            <person name="Lucas S."/>
            <person name="Hammon N."/>
            <person name="Nolan M."/>
            <person name="Tice H."/>
            <person name="Cheng J.F."/>
            <person name="Han C."/>
            <person name="Tapia R."/>
            <person name="Goodwin L."/>
            <person name="Pitluck S."/>
            <person name="Liolios K."/>
            <person name="Ivanova N."/>
            <person name="Mavromatis K."/>
            <person name="Mikhailova N."/>
            <person name="Pati A."/>
            <person name="Chen A."/>
            <person name="Palaniappan K."/>
            <person name="Land M."/>
            <person name="Hauser L."/>
            <person name="Chang Y.J."/>
            <person name="Jeffries C.D."/>
            <person name="Rohde M."/>
            <person name="Spring S."/>
            <person name="Sikorski J."/>
            <person name="Goker M."/>
            <person name="Woyke T."/>
            <person name="Bristow J."/>
            <person name="Eisen J.A."/>
            <person name="Markowitz V."/>
            <person name="Hugenholtz P."/>
            <person name="Kyrpides N.C."/>
            <person name="Klenk H.P."/>
        </authorList>
    </citation>
    <scope>NUCLEOTIDE SEQUENCE [LARGE SCALE GENOMIC DNA]</scope>
    <source>
        <strain evidence="4">DSM 11571 / OCM 486 / SEBR 4847</strain>
    </source>
</reference>
<dbReference type="eggNOG" id="arCOG06712">
    <property type="taxonomic scope" value="Archaea"/>
</dbReference>
<organism evidence="3 4">
    <name type="scientific">Methanolacinia petrolearia (strain DSM 11571 / OCM 486 / SEBR 4847)</name>
    <name type="common">Methanoplanus petrolearius</name>
    <dbReference type="NCBI Taxonomy" id="679926"/>
    <lineage>
        <taxon>Archaea</taxon>
        <taxon>Methanobacteriati</taxon>
        <taxon>Methanobacteriota</taxon>
        <taxon>Stenosarchaea group</taxon>
        <taxon>Methanomicrobia</taxon>
        <taxon>Methanomicrobiales</taxon>
        <taxon>Methanomicrobiaceae</taxon>
        <taxon>Methanolacinia</taxon>
    </lineage>
</organism>
<proteinExistence type="predicted"/>
<dbReference type="Pfam" id="PF13426">
    <property type="entry name" value="PAS_9"/>
    <property type="match status" value="1"/>
</dbReference>
<dbReference type="Pfam" id="PF08448">
    <property type="entry name" value="PAS_4"/>
    <property type="match status" value="1"/>
</dbReference>
<accession>E1RHM1</accession>
<dbReference type="AlphaFoldDB" id="E1RHM1"/>
<dbReference type="PROSITE" id="PS50112">
    <property type="entry name" value="PAS"/>
    <property type="match status" value="1"/>
</dbReference>
<dbReference type="Gene3D" id="3.30.450.20">
    <property type="entry name" value="PAS domain"/>
    <property type="match status" value="2"/>
</dbReference>
<dbReference type="KEGG" id="mpi:Mpet_0556"/>
<feature type="domain" description="PAC" evidence="2">
    <location>
        <begin position="207"/>
        <end position="259"/>
    </location>
</feature>
<dbReference type="InterPro" id="IPR013656">
    <property type="entry name" value="PAS_4"/>
</dbReference>
<dbReference type="HOGENOM" id="CLU_730779_0_0_2"/>
<dbReference type="InterPro" id="IPR000700">
    <property type="entry name" value="PAS-assoc_C"/>
</dbReference>
<dbReference type="STRING" id="679926.Mpet_0556"/>
<dbReference type="PROSITE" id="PS50113">
    <property type="entry name" value="PAC"/>
    <property type="match status" value="1"/>
</dbReference>
<feature type="domain" description="PAS" evidence="1">
    <location>
        <begin position="12"/>
        <end position="56"/>
    </location>
</feature>
<keyword evidence="4" id="KW-1185">Reference proteome</keyword>
<dbReference type="eggNOG" id="arCOG06538">
    <property type="taxonomic scope" value="Archaea"/>
</dbReference>
<dbReference type="NCBIfam" id="TIGR00229">
    <property type="entry name" value="sensory_box"/>
    <property type="match status" value="1"/>
</dbReference>